<evidence type="ECO:0000313" key="4">
    <source>
        <dbReference type="Proteomes" id="UP000031670"/>
    </source>
</evidence>
<dbReference type="EMBL" id="BBRZ01000015">
    <property type="protein sequence ID" value="GAM55550.1"/>
    <property type="molecule type" value="Genomic_DNA"/>
</dbReference>
<gene>
    <name evidence="2" type="ORF">JCM19231_5324</name>
    <name evidence="3" type="ORF">JCM19232_4302</name>
</gene>
<dbReference type="InterPro" id="IPR003607">
    <property type="entry name" value="HD/PDEase_dom"/>
</dbReference>
<dbReference type="CDD" id="cd00077">
    <property type="entry name" value="HDc"/>
    <property type="match status" value="1"/>
</dbReference>
<dbReference type="EMBL" id="BBSA01000018">
    <property type="protein sequence ID" value="GAM65337.1"/>
    <property type="molecule type" value="Genomic_DNA"/>
</dbReference>
<dbReference type="GO" id="GO:0016787">
    <property type="term" value="F:hydrolase activity"/>
    <property type="evidence" value="ECO:0007669"/>
    <property type="project" value="UniProtKB-KW"/>
</dbReference>
<keyword evidence="3" id="KW-0378">Hydrolase</keyword>
<dbReference type="AlphaFoldDB" id="A0A0B8PKW2"/>
<proteinExistence type="predicted"/>
<reference evidence="4 5" key="3">
    <citation type="submission" date="2015-01" db="EMBL/GenBank/DDBJ databases">
        <authorList>
            <consortium name="NBRP consortium"/>
            <person name="Sawabe T."/>
            <person name="Meirelles P."/>
            <person name="Feng G."/>
            <person name="Sayaka M."/>
            <person name="Hattori M."/>
            <person name="Ohkuma M."/>
        </authorList>
    </citation>
    <scope>NUCLEOTIDE SEQUENCE [LARGE SCALE GENOMIC DNA]</scope>
    <source>
        <strain evidence="5">JCM 19231</strain>
        <strain evidence="2">JCM19231</strain>
        <strain evidence="3 4">JCM19232</strain>
    </source>
</reference>
<dbReference type="PANTHER" id="PTHR33594:SF1">
    <property type="entry name" value="HD_PDEASE DOMAIN-CONTAINING PROTEIN"/>
    <property type="match status" value="1"/>
</dbReference>
<protein>
    <submittedName>
        <fullName evidence="3">Metal-dependent phosphohydrolase</fullName>
    </submittedName>
</protein>
<dbReference type="PANTHER" id="PTHR33594">
    <property type="entry name" value="SUPERFAMILY HYDROLASE, PUTATIVE (AFU_ORTHOLOGUE AFUA_1G03035)-RELATED"/>
    <property type="match status" value="1"/>
</dbReference>
<name>A0A0B8PKW2_9VIBR</name>
<accession>A0A0B8NLF8</accession>
<comment type="caution">
    <text evidence="3">The sequence shown here is derived from an EMBL/GenBank/DDBJ whole genome shotgun (WGS) entry which is preliminary data.</text>
</comment>
<evidence type="ECO:0000313" key="2">
    <source>
        <dbReference type="EMBL" id="GAM55550.1"/>
    </source>
</evidence>
<dbReference type="RefSeq" id="WP_261837145.1">
    <property type="nucleotide sequence ID" value="NZ_AP024882.1"/>
</dbReference>
<dbReference type="Proteomes" id="UP000031671">
    <property type="component" value="Unassembled WGS sequence"/>
</dbReference>
<accession>A0A0B8PKW2</accession>
<sequence length="211" mass="23980">MSEIEKYEALFVEFISEQMEMDAAHDISHILRVVKTAKQLASQENANMAVVLPAAYLHDCVNLPKDHPERHLGSQLAADKAVQFLISIDYPSDTHKDIYHAISAHSFSAGIPAETIEAKVVQDADRLDALGAIGIARCIQVSSQFSSELYHREDPFAENRELEDKKYCIDHFFTKLFKLPETMQTKAGQKEGKKRAIFMRQYLNQLRQETL</sequence>
<reference evidence="3 4" key="2">
    <citation type="submission" date="2015-01" db="EMBL/GenBank/DDBJ databases">
        <title>Vibrio sp. C5 JCM 19232 whole genome shotgun sequence.</title>
        <authorList>
            <person name="Sawabe T."/>
            <person name="Meirelles P."/>
            <person name="Feng G."/>
            <person name="Sayaka M."/>
            <person name="Hattori M."/>
            <person name="Ohkuma M."/>
        </authorList>
    </citation>
    <scope>NUCLEOTIDE SEQUENCE [LARGE SCALE GENOMIC DNA]</scope>
    <source>
        <strain evidence="3 4">JCM19232</strain>
    </source>
</reference>
<evidence type="ECO:0000313" key="3">
    <source>
        <dbReference type="EMBL" id="GAM65337.1"/>
    </source>
</evidence>
<dbReference type="Pfam" id="PF01966">
    <property type="entry name" value="HD"/>
    <property type="match status" value="1"/>
</dbReference>
<evidence type="ECO:0000313" key="5">
    <source>
        <dbReference type="Proteomes" id="UP000031671"/>
    </source>
</evidence>
<reference evidence="2 5" key="1">
    <citation type="submission" date="2015-01" db="EMBL/GenBank/DDBJ databases">
        <title>Vibrio sp. C1 JCM 19231 whole genome shotgun sequence.</title>
        <authorList>
            <person name="Sawabe T."/>
            <person name="Meirelles P."/>
            <person name="Feng G."/>
            <person name="Sayaka M."/>
            <person name="Hattori M."/>
            <person name="Ohkuma M."/>
        </authorList>
    </citation>
    <scope>NUCLEOTIDE SEQUENCE [LARGE SCALE GENOMIC DNA]</scope>
    <source>
        <strain evidence="5">JCM 19231</strain>
        <strain evidence="2">JCM19231</strain>
    </source>
</reference>
<keyword evidence="5" id="KW-1185">Reference proteome</keyword>
<dbReference type="InterPro" id="IPR006674">
    <property type="entry name" value="HD_domain"/>
</dbReference>
<dbReference type="Proteomes" id="UP000031670">
    <property type="component" value="Unassembled WGS sequence"/>
</dbReference>
<organism evidence="3 4">
    <name type="scientific">Vibrio ishigakensis</name>
    <dbReference type="NCBI Taxonomy" id="1481914"/>
    <lineage>
        <taxon>Bacteria</taxon>
        <taxon>Pseudomonadati</taxon>
        <taxon>Pseudomonadota</taxon>
        <taxon>Gammaproteobacteria</taxon>
        <taxon>Vibrionales</taxon>
        <taxon>Vibrionaceae</taxon>
        <taxon>Vibrio</taxon>
    </lineage>
</organism>
<dbReference type="SUPFAM" id="SSF109604">
    <property type="entry name" value="HD-domain/PDEase-like"/>
    <property type="match status" value="1"/>
</dbReference>
<dbReference type="Gene3D" id="1.10.3210.50">
    <property type="match status" value="1"/>
</dbReference>
<evidence type="ECO:0000259" key="1">
    <source>
        <dbReference type="PROSITE" id="PS51831"/>
    </source>
</evidence>
<dbReference type="SMART" id="SM00471">
    <property type="entry name" value="HDc"/>
    <property type="match status" value="1"/>
</dbReference>
<dbReference type="PROSITE" id="PS51831">
    <property type="entry name" value="HD"/>
    <property type="match status" value="1"/>
</dbReference>
<feature type="domain" description="HD" evidence="1">
    <location>
        <begin position="26"/>
        <end position="130"/>
    </location>
</feature>